<sequence>MSKVKSLALTKKLDLGKKRLVRLLEELDQLLEKQAAVREIEEQLRMSEEHYRQVEEFQEEFETTLNDDEANTAMDEWARFRQTFRESKAKAGAFIDEMRALDVIPGSTRSAEADRNVRLPQCALPKFDGNVTKFRKFWDQFESSVHQQKDLADSVKLVYLRNCLTGDALAAIAGLTSANADYQVAVRRIKERFDRPIVAIRRLLLNLVGIPIKEWDVKALSDHIDHNVDALTALGKDPRTAALTAADCLITFARELLPEQTRIKWDELTMEDELAQSDLSRFMQFLRNQAELMQQNRRPSLLVSGSKPSSATWTSRKVTHLGRHQKTATYLQASVADRCLVCRGSHQASDCPAVWKKTPSQRRPLARKAGLCFQCLKPGHMARECGQSGEEKKISGNSGDPRTSRSSETPSDPPLGNDQKRKDENPVNMNLASLDKSGRTRMQTIRAIAYGEGDRKMVVNCLFGTGAERSFVREDVAQELGLRGETLSVEVHGFCGRSKGLQESLLVSFHLSSLSGEPRKPIKALTMKTLCNDIFQPRILVRAWPHLRDLGLADEEEESLTVHVLIGVDYFFSMMGPTIVRGGDDGPVAVETCLGWPTNPPTLNVTSYCAGSGNLKPLGFPPKKKRLSVAWHERSLNGTSRLMGGVRRGDLILLGQRLGGGSSGYRTIRAYMVPAASCCVSKGEHRRSQVQNCFRRVCTVSGHRLERPVGRWSEASSGFIEDLDPLSAVRPRCLPVLVDRTWEEGTPEDIQVDPSLLRSHLLALSGYADDAMQTSDSTITLCWIKADPGRWKPFVANGVQEIQQLSPPDSWKHCPTDENPGDLLSRGCSPHRLSSETLWWRGPRWLLAAEASWPDLEVKGGHDRAEVEKERRKSAVVVMAGLKWDVKKTIDPTCYCSYAKLLRVTAICLRFFNNARLPVELRRMLRGPTAVEIEEAEAVWIRQIQANAYGKTELGNLRRKELNEFCPYLDEREILRIGGRLRRANLPVETKPPMLLPHGDEVVKMIIRHVHQRQLRAGNVVRQCGICRRSTGRLYEPKMGELPAERVTPTGPFQYVGIDFAGPILARIGMTRHESGVVQRTLADERIEWKFITERAPWCGGYWERLVQSVKVSLIKVLGRSRANPEELRTMLCEIEARINDRPLTMVSDRVDDEMALTLAHFLIGRELSSLPDRDRHCQPVRRDSRSLALLHRRWRH</sequence>
<dbReference type="GO" id="GO:0003676">
    <property type="term" value="F:nucleic acid binding"/>
    <property type="evidence" value="ECO:0007669"/>
    <property type="project" value="InterPro"/>
</dbReference>
<keyword evidence="6" id="KW-1185">Reference proteome</keyword>
<dbReference type="InterPro" id="IPR001878">
    <property type="entry name" value="Znf_CCHC"/>
</dbReference>
<evidence type="ECO:0000256" key="3">
    <source>
        <dbReference type="SAM" id="MobiDB-lite"/>
    </source>
</evidence>
<dbReference type="SUPFAM" id="SSF53098">
    <property type="entry name" value="Ribonuclease H-like"/>
    <property type="match status" value="1"/>
</dbReference>
<dbReference type="AlphaFoldDB" id="A0A0V1I794"/>
<proteinExistence type="predicted"/>
<name>A0A0V1I794_9BILA</name>
<evidence type="ECO:0000256" key="1">
    <source>
        <dbReference type="PROSITE-ProRule" id="PRU00047"/>
    </source>
</evidence>
<evidence type="ECO:0000259" key="4">
    <source>
        <dbReference type="PROSITE" id="PS50158"/>
    </source>
</evidence>
<keyword evidence="1" id="KW-0862">Zinc</keyword>
<dbReference type="Proteomes" id="UP000055024">
    <property type="component" value="Unassembled WGS sequence"/>
</dbReference>
<gene>
    <name evidence="5" type="ORF">T11_10456</name>
</gene>
<dbReference type="InterPro" id="IPR036875">
    <property type="entry name" value="Znf_CCHC_sf"/>
</dbReference>
<evidence type="ECO:0000256" key="2">
    <source>
        <dbReference type="SAM" id="Coils"/>
    </source>
</evidence>
<dbReference type="InterPro" id="IPR036397">
    <property type="entry name" value="RNaseH_sf"/>
</dbReference>
<feature type="coiled-coil region" evidence="2">
    <location>
        <begin position="13"/>
        <end position="60"/>
    </location>
</feature>
<keyword evidence="1" id="KW-0479">Metal-binding</keyword>
<dbReference type="SUPFAM" id="SSF57756">
    <property type="entry name" value="Retrovirus zinc finger-like domains"/>
    <property type="match status" value="1"/>
</dbReference>
<dbReference type="PANTHER" id="PTHR47331:SF1">
    <property type="entry name" value="GAG-LIKE PROTEIN"/>
    <property type="match status" value="1"/>
</dbReference>
<evidence type="ECO:0000313" key="6">
    <source>
        <dbReference type="Proteomes" id="UP000055024"/>
    </source>
</evidence>
<dbReference type="GO" id="GO:0019899">
    <property type="term" value="F:enzyme binding"/>
    <property type="evidence" value="ECO:0007669"/>
    <property type="project" value="UniProtKB-ARBA"/>
</dbReference>
<feature type="compositionally biased region" description="Polar residues" evidence="3">
    <location>
        <begin position="395"/>
        <end position="410"/>
    </location>
</feature>
<dbReference type="Pfam" id="PF03564">
    <property type="entry name" value="DUF1759"/>
    <property type="match status" value="1"/>
</dbReference>
<dbReference type="PROSITE" id="PS50158">
    <property type="entry name" value="ZF_CCHC"/>
    <property type="match status" value="1"/>
</dbReference>
<dbReference type="GO" id="GO:0008270">
    <property type="term" value="F:zinc ion binding"/>
    <property type="evidence" value="ECO:0007669"/>
    <property type="project" value="UniProtKB-KW"/>
</dbReference>
<dbReference type="InterPro" id="IPR012337">
    <property type="entry name" value="RNaseH-like_sf"/>
</dbReference>
<reference evidence="5 6" key="1">
    <citation type="submission" date="2015-01" db="EMBL/GenBank/DDBJ databases">
        <title>Evolution of Trichinella species and genotypes.</title>
        <authorList>
            <person name="Korhonen P.K."/>
            <person name="Edoardo P."/>
            <person name="Giuseppe L.R."/>
            <person name="Gasser R.B."/>
        </authorList>
    </citation>
    <scope>NUCLEOTIDE SEQUENCE [LARGE SCALE GENOMIC DNA]</scope>
    <source>
        <strain evidence="5">ISS1029</strain>
    </source>
</reference>
<feature type="domain" description="CCHC-type" evidence="4">
    <location>
        <begin position="372"/>
        <end position="385"/>
    </location>
</feature>
<dbReference type="EMBL" id="JYDP01000002">
    <property type="protein sequence ID" value="KRZ18721.1"/>
    <property type="molecule type" value="Genomic_DNA"/>
</dbReference>
<feature type="region of interest" description="Disordered" evidence="3">
    <location>
        <begin position="384"/>
        <end position="435"/>
    </location>
</feature>
<organism evidence="5 6">
    <name type="scientific">Trichinella zimbabwensis</name>
    <dbReference type="NCBI Taxonomy" id="268475"/>
    <lineage>
        <taxon>Eukaryota</taxon>
        <taxon>Metazoa</taxon>
        <taxon>Ecdysozoa</taxon>
        <taxon>Nematoda</taxon>
        <taxon>Enoplea</taxon>
        <taxon>Dorylaimia</taxon>
        <taxon>Trichinellida</taxon>
        <taxon>Trichinellidae</taxon>
        <taxon>Trichinella</taxon>
    </lineage>
</organism>
<dbReference type="Gene3D" id="3.30.420.10">
    <property type="entry name" value="Ribonuclease H-like superfamily/Ribonuclease H"/>
    <property type="match status" value="1"/>
</dbReference>
<comment type="caution">
    <text evidence="5">The sequence shown here is derived from an EMBL/GenBank/DDBJ whole genome shotgun (WGS) entry which is preliminary data.</text>
</comment>
<keyword evidence="2" id="KW-0175">Coiled coil</keyword>
<protein>
    <recommendedName>
        <fullName evidence="4">CCHC-type domain-containing protein</fullName>
    </recommendedName>
</protein>
<accession>A0A0V1I794</accession>
<evidence type="ECO:0000313" key="5">
    <source>
        <dbReference type="EMBL" id="KRZ18721.1"/>
    </source>
</evidence>
<dbReference type="PANTHER" id="PTHR47331">
    <property type="entry name" value="PHD-TYPE DOMAIN-CONTAINING PROTEIN"/>
    <property type="match status" value="1"/>
</dbReference>
<dbReference type="Gene3D" id="4.10.60.10">
    <property type="entry name" value="Zinc finger, CCHC-type"/>
    <property type="match status" value="1"/>
</dbReference>
<keyword evidence="1" id="KW-0863">Zinc-finger</keyword>
<dbReference type="OrthoDB" id="5920525at2759"/>
<dbReference type="InterPro" id="IPR005312">
    <property type="entry name" value="DUF1759"/>
</dbReference>
<dbReference type="SMART" id="SM00343">
    <property type="entry name" value="ZnF_C2HC"/>
    <property type="match status" value="2"/>
</dbReference>